<dbReference type="Gene3D" id="3.40.630.30">
    <property type="match status" value="1"/>
</dbReference>
<dbReference type="SUPFAM" id="SSF55729">
    <property type="entry name" value="Acyl-CoA N-acyltransferases (Nat)"/>
    <property type="match status" value="1"/>
</dbReference>
<evidence type="ECO:0000313" key="4">
    <source>
        <dbReference type="EMBL" id="GEQ15203.1"/>
    </source>
</evidence>
<accession>A0A512T4V9</accession>
<evidence type="ECO:0000256" key="1">
    <source>
        <dbReference type="ARBA" id="ARBA00022679"/>
    </source>
</evidence>
<dbReference type="InterPro" id="IPR016181">
    <property type="entry name" value="Acyl_CoA_acyltransferase"/>
</dbReference>
<reference evidence="4 5" key="1">
    <citation type="submission" date="2019-07" db="EMBL/GenBank/DDBJ databases">
        <title>Whole genome shotgun sequence of Knoellia locipacati NBRC 109775.</title>
        <authorList>
            <person name="Hosoyama A."/>
            <person name="Uohara A."/>
            <person name="Ohji S."/>
            <person name="Ichikawa N."/>
        </authorList>
    </citation>
    <scope>NUCLEOTIDE SEQUENCE [LARGE SCALE GENOMIC DNA]</scope>
    <source>
        <strain evidence="4 5">NBRC 109775</strain>
    </source>
</reference>
<dbReference type="GO" id="GO:0016747">
    <property type="term" value="F:acyltransferase activity, transferring groups other than amino-acyl groups"/>
    <property type="evidence" value="ECO:0007669"/>
    <property type="project" value="InterPro"/>
</dbReference>
<evidence type="ECO:0000313" key="5">
    <source>
        <dbReference type="Proteomes" id="UP000321793"/>
    </source>
</evidence>
<dbReference type="PROSITE" id="PS51186">
    <property type="entry name" value="GNAT"/>
    <property type="match status" value="1"/>
</dbReference>
<protein>
    <submittedName>
        <fullName evidence="4">GCN5-related N-acetyltransferase</fullName>
    </submittedName>
</protein>
<dbReference type="RefSeq" id="WP_186828091.1">
    <property type="nucleotide sequence ID" value="NZ_BAABDN010000002.1"/>
</dbReference>
<organism evidence="4 5">
    <name type="scientific">Knoellia locipacati</name>
    <dbReference type="NCBI Taxonomy" id="882824"/>
    <lineage>
        <taxon>Bacteria</taxon>
        <taxon>Bacillati</taxon>
        <taxon>Actinomycetota</taxon>
        <taxon>Actinomycetes</taxon>
        <taxon>Micrococcales</taxon>
        <taxon>Intrasporangiaceae</taxon>
        <taxon>Knoellia</taxon>
    </lineage>
</organism>
<keyword evidence="2" id="KW-0012">Acyltransferase</keyword>
<dbReference type="InterPro" id="IPR000182">
    <property type="entry name" value="GNAT_dom"/>
</dbReference>
<dbReference type="Pfam" id="PF13508">
    <property type="entry name" value="Acetyltransf_7"/>
    <property type="match status" value="1"/>
</dbReference>
<comment type="caution">
    <text evidence="4">The sequence shown here is derived from an EMBL/GenBank/DDBJ whole genome shotgun (WGS) entry which is preliminary data.</text>
</comment>
<name>A0A512T4V9_9MICO</name>
<evidence type="ECO:0000256" key="2">
    <source>
        <dbReference type="ARBA" id="ARBA00023315"/>
    </source>
</evidence>
<dbReference type="Proteomes" id="UP000321793">
    <property type="component" value="Unassembled WGS sequence"/>
</dbReference>
<keyword evidence="1 4" id="KW-0808">Transferase</keyword>
<dbReference type="CDD" id="cd04301">
    <property type="entry name" value="NAT_SF"/>
    <property type="match status" value="1"/>
</dbReference>
<gene>
    <name evidence="4" type="ORF">KLO01_32500</name>
</gene>
<proteinExistence type="predicted"/>
<dbReference type="PANTHER" id="PTHR43877">
    <property type="entry name" value="AMINOALKYLPHOSPHONATE N-ACETYLTRANSFERASE-RELATED-RELATED"/>
    <property type="match status" value="1"/>
</dbReference>
<feature type="domain" description="N-acetyltransferase" evidence="3">
    <location>
        <begin position="2"/>
        <end position="152"/>
    </location>
</feature>
<dbReference type="EMBL" id="BKBA01000013">
    <property type="protein sequence ID" value="GEQ15203.1"/>
    <property type="molecule type" value="Genomic_DNA"/>
</dbReference>
<dbReference type="PANTHER" id="PTHR43877:SF5">
    <property type="entry name" value="BLL8307 PROTEIN"/>
    <property type="match status" value="1"/>
</dbReference>
<sequence>MLTISAADLSDPELLDFLQAHLDDLAPTAPPESRHALDVDGLRRAGVRMWVARDEARLVGTVALAPLEVGHEELKSMRTDPVSRGRGVGGALLQHALDDARARGVGQVSLETGSMEFFASARSLYRRAGFVQCRPFGSYVEDPNSTFFTLML</sequence>
<evidence type="ECO:0000259" key="3">
    <source>
        <dbReference type="PROSITE" id="PS51186"/>
    </source>
</evidence>
<dbReference type="InterPro" id="IPR050832">
    <property type="entry name" value="Bact_Acetyltransf"/>
</dbReference>
<dbReference type="AlphaFoldDB" id="A0A512T4V9"/>
<keyword evidence="5" id="KW-1185">Reference proteome</keyword>